<dbReference type="GO" id="GO:0046872">
    <property type="term" value="F:metal ion binding"/>
    <property type="evidence" value="ECO:0007669"/>
    <property type="project" value="UniProtKB-KW"/>
</dbReference>
<sequence length="462" mass="51336">MCSIFGAILNPKTNYETIQCQTAMTTIMERSTERGRDGYGFVHTHEKSMLNDIVHEVGPFDVESLRVPDIALGHSRVVGNFRAEPTTEFVEIKEKFDQQPYCANGWVVAHNGTIANDVELRTNQLETQIDSAAIPECMKMMPRNANWRQVFEEFKRGIQSLKGSYAILAINNRAETAMYVAANYRPVWYTVTESGVFFASSAAYLEDTYENAVPQMLAPYTVACFNHFGIMHTESLYGGTGKRALVVCSGGLDSVTAACAAKAKGYSVELVHFVYGCRAEQHEVEAVHAVAEYMDVPLHVIPMHVYDPKDSPLLRKDEKIAGGETGAEFAHEWVPARNLVMLSYATAFAEANGFDTIALGNNLEEAGAYPDNEPEFINRFNALLPFAVRDGFKLEVIQPVGNLMKHEIVALGHEVGAPLHLTWSCYKHGEQHCGQCGPCFMRKTAFEINGLEEVITYESDCE</sequence>
<dbReference type="SUPFAM" id="SSF52402">
    <property type="entry name" value="Adenine nucleotide alpha hydrolases-like"/>
    <property type="match status" value="1"/>
</dbReference>
<keyword evidence="6" id="KW-0067">ATP-binding</keyword>
<dbReference type="NCBIfam" id="TIGR00364">
    <property type="entry name" value="7-cyano-7-deazaguanine synthase QueC"/>
    <property type="match status" value="1"/>
</dbReference>
<dbReference type="PANTHER" id="PTHR42914:SF1">
    <property type="entry name" value="7-CYANO-7-DEAZAGUANINE SYNTHASE"/>
    <property type="match status" value="1"/>
</dbReference>
<evidence type="ECO:0000313" key="11">
    <source>
        <dbReference type="EMBL" id="QQK88563.1"/>
    </source>
</evidence>
<evidence type="ECO:0000256" key="2">
    <source>
        <dbReference type="ARBA" id="ARBA00022598"/>
    </source>
</evidence>
<dbReference type="HAMAP" id="MF_01633">
    <property type="entry name" value="QueC"/>
    <property type="match status" value="1"/>
</dbReference>
<dbReference type="Pfam" id="PF13537">
    <property type="entry name" value="GATase_7"/>
    <property type="match status" value="1"/>
</dbReference>
<evidence type="ECO:0000256" key="5">
    <source>
        <dbReference type="ARBA" id="ARBA00022833"/>
    </source>
</evidence>
<keyword evidence="3" id="KW-0479">Metal-binding</keyword>
<dbReference type="Gene3D" id="3.40.50.620">
    <property type="entry name" value="HUPs"/>
    <property type="match status" value="1"/>
</dbReference>
<dbReference type="EC" id="6.3.4.20" evidence="8"/>
<dbReference type="CDD" id="cd01995">
    <property type="entry name" value="QueC-like"/>
    <property type="match status" value="1"/>
</dbReference>
<dbReference type="CDD" id="cd00352">
    <property type="entry name" value="Gn_AT_II"/>
    <property type="match status" value="1"/>
</dbReference>
<keyword evidence="2" id="KW-0436">Ligase</keyword>
<name>A0A7T6ZMD3_9CAUD</name>
<dbReference type="EMBL" id="MW423738">
    <property type="protein sequence ID" value="QQK88563.1"/>
    <property type="molecule type" value="Genomic_DNA"/>
</dbReference>
<comment type="pathway">
    <text evidence="1">Purine metabolism; 7-cyano-7-deazaguanine biosynthesis.</text>
</comment>
<comment type="catalytic activity">
    <reaction evidence="9">
        <text>7-carboxy-7-carbaguanine + NH4(+) + 2 ATP = 7-cyano-7-carbaguanine + 2 AMP + 2 diphosphate + 2 H(+)</text>
        <dbReference type="Rhea" id="RHEA:27982"/>
        <dbReference type="ChEBI" id="CHEBI:15378"/>
        <dbReference type="ChEBI" id="CHEBI:28938"/>
        <dbReference type="ChEBI" id="CHEBI:30616"/>
        <dbReference type="ChEBI" id="CHEBI:33019"/>
        <dbReference type="ChEBI" id="CHEBI:45075"/>
        <dbReference type="ChEBI" id="CHEBI:61036"/>
        <dbReference type="ChEBI" id="CHEBI:456215"/>
        <dbReference type="EC" id="6.3.4.20"/>
    </reaction>
</comment>
<feature type="domain" description="Glutamine amidotransferase type-2" evidence="10">
    <location>
        <begin position="2"/>
        <end position="228"/>
    </location>
</feature>
<comment type="similarity">
    <text evidence="7">Belongs to the QueC family.</text>
</comment>
<evidence type="ECO:0000256" key="3">
    <source>
        <dbReference type="ARBA" id="ARBA00022723"/>
    </source>
</evidence>
<accession>A0A7T6ZMD3</accession>
<evidence type="ECO:0000256" key="9">
    <source>
        <dbReference type="ARBA" id="ARBA00047890"/>
    </source>
</evidence>
<evidence type="ECO:0000256" key="7">
    <source>
        <dbReference type="ARBA" id="ARBA00037993"/>
    </source>
</evidence>
<dbReference type="GO" id="GO:0005524">
    <property type="term" value="F:ATP binding"/>
    <property type="evidence" value="ECO:0007669"/>
    <property type="project" value="UniProtKB-KW"/>
</dbReference>
<protein>
    <recommendedName>
        <fullName evidence="8">7-cyano-7-deazaguanine synthase</fullName>
        <ecNumber evidence="8">6.3.4.20</ecNumber>
    </recommendedName>
</protein>
<evidence type="ECO:0000256" key="1">
    <source>
        <dbReference type="ARBA" id="ARBA00005061"/>
    </source>
</evidence>
<organism evidence="11">
    <name type="scientific">Vibrio phage PH669</name>
    <dbReference type="NCBI Taxonomy" id="2800823"/>
    <lineage>
        <taxon>Viruses</taxon>
        <taxon>Duplodnaviria</taxon>
        <taxon>Heunggongvirae</taxon>
        <taxon>Uroviricota</taxon>
        <taxon>Caudoviricetes</taxon>
        <taxon>Queuovirinae</taxon>
    </lineage>
</organism>
<dbReference type="Gene3D" id="3.60.20.10">
    <property type="entry name" value="Glutamine Phosphoribosylpyrophosphate, subunit 1, domain 1"/>
    <property type="match status" value="1"/>
</dbReference>
<keyword evidence="5" id="KW-0862">Zinc</keyword>
<dbReference type="InterPro" id="IPR017932">
    <property type="entry name" value="GATase_2_dom"/>
</dbReference>
<evidence type="ECO:0000256" key="6">
    <source>
        <dbReference type="ARBA" id="ARBA00022840"/>
    </source>
</evidence>
<dbReference type="InterPro" id="IPR029055">
    <property type="entry name" value="Ntn_hydrolases_N"/>
</dbReference>
<evidence type="ECO:0000259" key="10">
    <source>
        <dbReference type="PROSITE" id="PS51278"/>
    </source>
</evidence>
<dbReference type="Pfam" id="PF06508">
    <property type="entry name" value="QueC"/>
    <property type="match status" value="1"/>
</dbReference>
<dbReference type="GO" id="GO:0016740">
    <property type="term" value="F:transferase activity"/>
    <property type="evidence" value="ECO:0007669"/>
    <property type="project" value="UniProtKB-KW"/>
</dbReference>
<dbReference type="SUPFAM" id="SSF56235">
    <property type="entry name" value="N-terminal nucleophile aminohydrolases (Ntn hydrolases)"/>
    <property type="match status" value="1"/>
</dbReference>
<keyword evidence="4" id="KW-0547">Nucleotide-binding</keyword>
<evidence type="ECO:0000256" key="8">
    <source>
        <dbReference type="ARBA" id="ARBA00039149"/>
    </source>
</evidence>
<dbReference type="PROSITE" id="PS51278">
    <property type="entry name" value="GATASE_TYPE_2"/>
    <property type="match status" value="1"/>
</dbReference>
<dbReference type="PANTHER" id="PTHR42914">
    <property type="entry name" value="7-CYANO-7-DEAZAGUANINE SYNTHASE"/>
    <property type="match status" value="1"/>
</dbReference>
<proteinExistence type="inferred from homology"/>
<dbReference type="InterPro" id="IPR018317">
    <property type="entry name" value="QueC"/>
</dbReference>
<evidence type="ECO:0000256" key="4">
    <source>
        <dbReference type="ARBA" id="ARBA00022741"/>
    </source>
</evidence>
<reference evidence="11" key="1">
    <citation type="submission" date="2020-12" db="EMBL/GenBank/DDBJ databases">
        <authorList>
            <person name="Hu Z."/>
        </authorList>
    </citation>
    <scope>NUCLEOTIDE SEQUENCE</scope>
</reference>
<dbReference type="InterPro" id="IPR014729">
    <property type="entry name" value="Rossmann-like_a/b/a_fold"/>
</dbReference>
<keyword evidence="11" id="KW-0315">Glutamine amidotransferase</keyword>
<keyword evidence="11" id="KW-0808">Transferase</keyword>
<dbReference type="GO" id="GO:0016874">
    <property type="term" value="F:ligase activity"/>
    <property type="evidence" value="ECO:0007669"/>
    <property type="project" value="UniProtKB-KW"/>
</dbReference>